<feature type="domain" description="Carrier" evidence="4">
    <location>
        <begin position="14"/>
        <end position="89"/>
    </location>
</feature>
<comment type="pathway">
    <text evidence="3">Lipid metabolism; fatty acid biosynthesis.</text>
</comment>
<keyword evidence="3" id="KW-0443">Lipid metabolism</keyword>
<reference evidence="5 6" key="1">
    <citation type="journal article" date="2019" name="Int. J. Syst. Evol. Microbiol.">
        <title>The Global Catalogue of Microorganisms (GCM) 10K type strain sequencing project: providing services to taxonomists for standard genome sequencing and annotation.</title>
        <authorList>
            <consortium name="The Broad Institute Genomics Platform"/>
            <consortium name="The Broad Institute Genome Sequencing Center for Infectious Disease"/>
            <person name="Wu L."/>
            <person name="Ma J."/>
        </authorList>
    </citation>
    <scope>NUCLEOTIDE SEQUENCE [LARGE SCALE GENOMIC DNA]</scope>
    <source>
        <strain evidence="5 6">JCM 10649</strain>
    </source>
</reference>
<sequence>MQDETRNTGPQLGEETYERLRHLCAEVLCVPLEDVVPGARLITDLDADSLDHAELADSLSRSFGVRVDEEELRSVETFADVVELVAARAAPPAGTGREDAG</sequence>
<keyword evidence="3" id="KW-0275">Fatty acid biosynthesis</keyword>
<dbReference type="Pfam" id="PF00550">
    <property type="entry name" value="PP-binding"/>
    <property type="match status" value="1"/>
</dbReference>
<accession>A0ABN0ZBT9</accession>
<evidence type="ECO:0000259" key="4">
    <source>
        <dbReference type="PROSITE" id="PS50075"/>
    </source>
</evidence>
<dbReference type="PROSITE" id="PS50075">
    <property type="entry name" value="CARRIER"/>
    <property type="match status" value="1"/>
</dbReference>
<keyword evidence="3" id="KW-0276">Fatty acid metabolism</keyword>
<evidence type="ECO:0000256" key="1">
    <source>
        <dbReference type="ARBA" id="ARBA00022450"/>
    </source>
</evidence>
<keyword evidence="1 3" id="KW-0596">Phosphopantetheine</keyword>
<proteinExistence type="inferred from homology"/>
<name>A0ABN0ZBT9_9ACTN</name>
<gene>
    <name evidence="3" type="primary">acpP</name>
    <name evidence="5" type="ORF">GCM10009544_01830</name>
</gene>
<comment type="PTM">
    <text evidence="3">4'-phosphopantetheine is transferred from CoA to a specific serine of apo-ACP by AcpS. This modification is essential for activity because fatty acids are bound in thioester linkage to the sulfhydryl of the prosthetic group.</text>
</comment>
<protein>
    <recommendedName>
        <fullName evidence="3">Acyl carrier protein</fullName>
        <shortName evidence="3">ACP</shortName>
    </recommendedName>
</protein>
<evidence type="ECO:0000313" key="6">
    <source>
        <dbReference type="Proteomes" id="UP001499895"/>
    </source>
</evidence>
<keyword evidence="6" id="KW-1185">Reference proteome</keyword>
<dbReference type="SUPFAM" id="SSF47336">
    <property type="entry name" value="ACP-like"/>
    <property type="match status" value="1"/>
</dbReference>
<organism evidence="5 6">
    <name type="scientific">Streptomyces stramineus</name>
    <dbReference type="NCBI Taxonomy" id="173861"/>
    <lineage>
        <taxon>Bacteria</taxon>
        <taxon>Bacillati</taxon>
        <taxon>Actinomycetota</taxon>
        <taxon>Actinomycetes</taxon>
        <taxon>Kitasatosporales</taxon>
        <taxon>Streptomycetaceae</taxon>
        <taxon>Streptomyces</taxon>
    </lineage>
</organism>
<comment type="function">
    <text evidence="3">Carrier of the growing fatty acid chain in fatty acid biosynthesis.</text>
</comment>
<feature type="modified residue" description="O-(pantetheine 4'-phosphoryl)serine" evidence="3">
    <location>
        <position position="49"/>
    </location>
</feature>
<comment type="similarity">
    <text evidence="3">Belongs to the acyl carrier protein (ACP) family.</text>
</comment>
<comment type="caution">
    <text evidence="5">The sequence shown here is derived from an EMBL/GenBank/DDBJ whole genome shotgun (WGS) entry which is preliminary data.</text>
</comment>
<evidence type="ECO:0000256" key="3">
    <source>
        <dbReference type="HAMAP-Rule" id="MF_01217"/>
    </source>
</evidence>
<dbReference type="Gene3D" id="1.10.1200.10">
    <property type="entry name" value="ACP-like"/>
    <property type="match status" value="1"/>
</dbReference>
<dbReference type="InterPro" id="IPR003231">
    <property type="entry name" value="ACP"/>
</dbReference>
<dbReference type="InterPro" id="IPR036736">
    <property type="entry name" value="ACP-like_sf"/>
</dbReference>
<comment type="subcellular location">
    <subcellularLocation>
        <location evidence="3">Cytoplasm</location>
    </subcellularLocation>
</comment>
<dbReference type="RefSeq" id="WP_344083835.1">
    <property type="nucleotide sequence ID" value="NZ_BAAAHB010000001.1"/>
</dbReference>
<dbReference type="InterPro" id="IPR009081">
    <property type="entry name" value="PP-bd_ACP"/>
</dbReference>
<keyword evidence="2 3" id="KW-0597">Phosphoprotein</keyword>
<dbReference type="EMBL" id="BAAAHB010000001">
    <property type="protein sequence ID" value="GAA0442714.1"/>
    <property type="molecule type" value="Genomic_DNA"/>
</dbReference>
<dbReference type="Proteomes" id="UP001499895">
    <property type="component" value="Unassembled WGS sequence"/>
</dbReference>
<keyword evidence="3" id="KW-0963">Cytoplasm</keyword>
<keyword evidence="3" id="KW-0444">Lipid biosynthesis</keyword>
<evidence type="ECO:0000256" key="2">
    <source>
        <dbReference type="ARBA" id="ARBA00022553"/>
    </source>
</evidence>
<evidence type="ECO:0000313" key="5">
    <source>
        <dbReference type="EMBL" id="GAA0442714.1"/>
    </source>
</evidence>
<dbReference type="HAMAP" id="MF_01217">
    <property type="entry name" value="Acyl_carrier"/>
    <property type="match status" value="1"/>
</dbReference>